<dbReference type="InterPro" id="IPR011129">
    <property type="entry name" value="CSD"/>
</dbReference>
<proteinExistence type="predicted"/>
<dbReference type="InterPro" id="IPR002059">
    <property type="entry name" value="CSP_DNA-bd"/>
</dbReference>
<keyword evidence="4" id="KW-1185">Reference proteome</keyword>
<gene>
    <name evidence="3" type="ORF">PCOR1329_LOCUS81255</name>
</gene>
<dbReference type="Gene3D" id="2.40.50.140">
    <property type="entry name" value="Nucleic acid-binding proteins"/>
    <property type="match status" value="1"/>
</dbReference>
<dbReference type="PROSITE" id="PS00352">
    <property type="entry name" value="CSD_1"/>
    <property type="match status" value="1"/>
</dbReference>
<organism evidence="3 4">
    <name type="scientific">Prorocentrum cordatum</name>
    <dbReference type="NCBI Taxonomy" id="2364126"/>
    <lineage>
        <taxon>Eukaryota</taxon>
        <taxon>Sar</taxon>
        <taxon>Alveolata</taxon>
        <taxon>Dinophyceae</taxon>
        <taxon>Prorocentrales</taxon>
        <taxon>Prorocentraceae</taxon>
        <taxon>Prorocentrum</taxon>
    </lineage>
</organism>
<evidence type="ECO:0000313" key="3">
    <source>
        <dbReference type="EMBL" id="CAK0905577.1"/>
    </source>
</evidence>
<dbReference type="SMART" id="SM00357">
    <property type="entry name" value="CSP"/>
    <property type="match status" value="1"/>
</dbReference>
<accession>A0ABN9XZJ3</accession>
<dbReference type="Pfam" id="PF00313">
    <property type="entry name" value="CSD"/>
    <property type="match status" value="1"/>
</dbReference>
<reference evidence="3" key="1">
    <citation type="submission" date="2023-10" db="EMBL/GenBank/DDBJ databases">
        <authorList>
            <person name="Chen Y."/>
            <person name="Shah S."/>
            <person name="Dougan E. K."/>
            <person name="Thang M."/>
            <person name="Chan C."/>
        </authorList>
    </citation>
    <scope>NUCLEOTIDE SEQUENCE [LARGE SCALE GENOMIC DNA]</scope>
</reference>
<dbReference type="CDD" id="cd04458">
    <property type="entry name" value="CSP_CDS"/>
    <property type="match status" value="1"/>
</dbReference>
<feature type="region of interest" description="Disordered" evidence="1">
    <location>
        <begin position="381"/>
        <end position="427"/>
    </location>
</feature>
<dbReference type="InterPro" id="IPR019844">
    <property type="entry name" value="CSD_CS"/>
</dbReference>
<dbReference type="SUPFAM" id="SSF50249">
    <property type="entry name" value="Nucleic acid-binding proteins"/>
    <property type="match status" value="1"/>
</dbReference>
<comment type="caution">
    <text evidence="3">The sequence shown here is derived from an EMBL/GenBank/DDBJ whole genome shotgun (WGS) entry which is preliminary data.</text>
</comment>
<dbReference type="EMBL" id="CAUYUJ010021586">
    <property type="protein sequence ID" value="CAK0905577.1"/>
    <property type="molecule type" value="Genomic_DNA"/>
</dbReference>
<evidence type="ECO:0000259" key="2">
    <source>
        <dbReference type="PROSITE" id="PS51857"/>
    </source>
</evidence>
<evidence type="ECO:0000256" key="1">
    <source>
        <dbReference type="SAM" id="MobiDB-lite"/>
    </source>
</evidence>
<feature type="domain" description="CSD" evidence="2">
    <location>
        <begin position="13"/>
        <end position="72"/>
    </location>
</feature>
<feature type="compositionally biased region" description="Basic and acidic residues" evidence="1">
    <location>
        <begin position="415"/>
        <end position="427"/>
    </location>
</feature>
<dbReference type="PROSITE" id="PS51857">
    <property type="entry name" value="CSD_2"/>
    <property type="match status" value="1"/>
</dbReference>
<evidence type="ECO:0000313" key="4">
    <source>
        <dbReference type="Proteomes" id="UP001189429"/>
    </source>
</evidence>
<dbReference type="Proteomes" id="UP001189429">
    <property type="component" value="Unassembled WGS sequence"/>
</dbReference>
<name>A0ABN9XZJ3_9DINO</name>
<feature type="non-terminal residue" evidence="3">
    <location>
        <position position="1"/>
    </location>
</feature>
<protein>
    <recommendedName>
        <fullName evidence="2">CSD domain-containing protein</fullName>
    </recommendedName>
</protein>
<sequence length="427" mass="44477">APGRSRGRGAPMSHHGTVKSWVGDKGFGFLLPDGGGEDVFVHRSALIGAEELLPGDKVIFDIRDAHAARISAGRGQLIDAAPPWFKAVNVSESLSPPASGCFGGLFEDAPGRPAPAGDVGAAIAAFLEAAAAGGGVCGEGAGELLERFVFAARLLGLAAGYAACCEARGATVLADFEGEMPGHGGVLTTAQVQVTRAMDGLTLAPAHAADGTRGHWELGLLVHLEGEGRIGLLRRIMESARIVKVMWGVRGDCESLLYQHWPVQLAVTPEAIVDAKAAFLGLGMGKMLAHVPPEHLEGLPQKEQIDFDSAHAANREALPLPLGLTAARYAVDDLHRIEAILLHKLPRSGSYAEARSATDSLLAALRGDPCGLESLPRRATATPGRCWAAPSGSPTPRCAPRASPCRQTSPSPGAAERRRDSRTSSAL</sequence>
<dbReference type="InterPro" id="IPR012340">
    <property type="entry name" value="NA-bd_OB-fold"/>
</dbReference>